<evidence type="ECO:0000313" key="2">
    <source>
        <dbReference type="Proteomes" id="UP000271098"/>
    </source>
</evidence>
<dbReference type="AlphaFoldDB" id="A0A183D5Q6"/>
<proteinExistence type="predicted"/>
<dbReference type="Proteomes" id="UP000271098">
    <property type="component" value="Unassembled WGS sequence"/>
</dbReference>
<dbReference type="WBParaSite" id="GPUH_0000405401-mRNA-1">
    <property type="protein sequence ID" value="GPUH_0000405401-mRNA-1"/>
    <property type="gene ID" value="GPUH_0000405401"/>
</dbReference>
<organism evidence="3">
    <name type="scientific">Gongylonema pulchrum</name>
    <dbReference type="NCBI Taxonomy" id="637853"/>
    <lineage>
        <taxon>Eukaryota</taxon>
        <taxon>Metazoa</taxon>
        <taxon>Ecdysozoa</taxon>
        <taxon>Nematoda</taxon>
        <taxon>Chromadorea</taxon>
        <taxon>Rhabditida</taxon>
        <taxon>Spirurina</taxon>
        <taxon>Spiruromorpha</taxon>
        <taxon>Spiruroidea</taxon>
        <taxon>Gongylonematidae</taxon>
        <taxon>Gongylonema</taxon>
    </lineage>
</organism>
<sequence>QEESRRRYEDTITQVKHRAVELSCPRSVESIAALADFTQMPAEVSYASSEGLTAKKCQLCDILVSFFAKFLSLCYELL</sequence>
<evidence type="ECO:0000313" key="3">
    <source>
        <dbReference type="WBParaSite" id="GPUH_0000405401-mRNA-1"/>
    </source>
</evidence>
<dbReference type="EMBL" id="UYRT01007349">
    <property type="protein sequence ID" value="VDK42164.1"/>
    <property type="molecule type" value="Genomic_DNA"/>
</dbReference>
<gene>
    <name evidence="1" type="ORF">GPUH_LOCUS4048</name>
</gene>
<reference evidence="1 2" key="2">
    <citation type="submission" date="2018-11" db="EMBL/GenBank/DDBJ databases">
        <authorList>
            <consortium name="Pathogen Informatics"/>
        </authorList>
    </citation>
    <scope>NUCLEOTIDE SEQUENCE [LARGE SCALE GENOMIC DNA]</scope>
</reference>
<reference evidence="3" key="1">
    <citation type="submission" date="2016-06" db="UniProtKB">
        <authorList>
            <consortium name="WormBaseParasite"/>
        </authorList>
    </citation>
    <scope>IDENTIFICATION</scope>
</reference>
<accession>A0A183D5Q6</accession>
<keyword evidence="2" id="KW-1185">Reference proteome</keyword>
<name>A0A183D5Q6_9BILA</name>
<protein>
    <submittedName>
        <fullName evidence="3">Surfactant protein B</fullName>
    </submittedName>
</protein>
<evidence type="ECO:0000313" key="1">
    <source>
        <dbReference type="EMBL" id="VDK42164.1"/>
    </source>
</evidence>
<dbReference type="OrthoDB" id="71500at2759"/>